<evidence type="ECO:0000313" key="2">
    <source>
        <dbReference type="EMBL" id="KIY61283.1"/>
    </source>
</evidence>
<protein>
    <submittedName>
        <fullName evidence="2">Uncharacterized protein</fullName>
    </submittedName>
</protein>
<sequence>MNTWSHASRSPVPVDPHPCLPRLHANVLLDPAQCLPSPAASELDKASMNILFDLRDLPSSRCPAPTSSTSTSTSTSILGFLPQAHLPSARVARRYLCPEDNNTRRETTLVQSSMPCRRAFARPSEGDKRRRRDIRLGSRGDLHRCNGLLVNVQDGAQESIYFVRCSPCNCWIECLRSRTGRAHRALPSKREVLMSGSCRCLVFIGLAISPDTIVYKTSGGDSP</sequence>
<proteinExistence type="predicted"/>
<evidence type="ECO:0000313" key="3">
    <source>
        <dbReference type="Proteomes" id="UP000054007"/>
    </source>
</evidence>
<reference evidence="2 3" key="1">
    <citation type="journal article" date="2015" name="Fungal Genet. Biol.">
        <title>Evolution of novel wood decay mechanisms in Agaricales revealed by the genome sequences of Fistulina hepatica and Cylindrobasidium torrendii.</title>
        <authorList>
            <person name="Floudas D."/>
            <person name="Held B.W."/>
            <person name="Riley R."/>
            <person name="Nagy L.G."/>
            <person name="Koehler G."/>
            <person name="Ransdell A.S."/>
            <person name="Younus H."/>
            <person name="Chow J."/>
            <person name="Chiniquy J."/>
            <person name="Lipzen A."/>
            <person name="Tritt A."/>
            <person name="Sun H."/>
            <person name="Haridas S."/>
            <person name="LaButti K."/>
            <person name="Ohm R.A."/>
            <person name="Kues U."/>
            <person name="Blanchette R.A."/>
            <person name="Grigoriev I.V."/>
            <person name="Minto R.E."/>
            <person name="Hibbett D.S."/>
        </authorList>
    </citation>
    <scope>NUCLEOTIDE SEQUENCE [LARGE SCALE GENOMIC DNA]</scope>
    <source>
        <strain evidence="2 3">FP15055 ss-10</strain>
    </source>
</reference>
<accession>A0A0D7ASF5</accession>
<dbReference type="EMBL" id="KN881034">
    <property type="protein sequence ID" value="KIY61142.1"/>
    <property type="molecule type" value="Genomic_DNA"/>
</dbReference>
<organism evidence="2 3">
    <name type="scientific">Cylindrobasidium torrendii FP15055 ss-10</name>
    <dbReference type="NCBI Taxonomy" id="1314674"/>
    <lineage>
        <taxon>Eukaryota</taxon>
        <taxon>Fungi</taxon>
        <taxon>Dikarya</taxon>
        <taxon>Basidiomycota</taxon>
        <taxon>Agaricomycotina</taxon>
        <taxon>Agaricomycetes</taxon>
        <taxon>Agaricomycetidae</taxon>
        <taxon>Agaricales</taxon>
        <taxon>Marasmiineae</taxon>
        <taxon>Physalacriaceae</taxon>
        <taxon>Cylindrobasidium</taxon>
    </lineage>
</organism>
<dbReference type="EMBL" id="KN880986">
    <property type="protein sequence ID" value="KIY61283.1"/>
    <property type="molecule type" value="Genomic_DNA"/>
</dbReference>
<evidence type="ECO:0000313" key="1">
    <source>
        <dbReference type="EMBL" id="KIY61142.1"/>
    </source>
</evidence>
<name>A0A0D7ASF5_9AGAR</name>
<gene>
    <name evidence="2" type="ORF">CYLTODRAFT_231604</name>
    <name evidence="1" type="ORF">CYLTODRAFT_427668</name>
</gene>
<dbReference type="Proteomes" id="UP000054007">
    <property type="component" value="Unassembled WGS sequence"/>
</dbReference>
<keyword evidence="3" id="KW-1185">Reference proteome</keyword>
<dbReference type="AlphaFoldDB" id="A0A0D7ASF5"/>